<proteinExistence type="inferred from homology"/>
<reference evidence="9 10" key="1">
    <citation type="submission" date="2022-01" db="EMBL/GenBank/DDBJ databases">
        <title>A high-quality chromosome-level genome assembly of rohu carp, Labeo rohita.</title>
        <authorList>
            <person name="Arick M.A. II"/>
            <person name="Hsu C.-Y."/>
            <person name="Magbanua Z."/>
            <person name="Pechanova O."/>
            <person name="Grover C."/>
            <person name="Miller E."/>
            <person name="Thrash A."/>
            <person name="Ezzel L."/>
            <person name="Alam S."/>
            <person name="Benzie J."/>
            <person name="Hamilton M."/>
            <person name="Karsi A."/>
            <person name="Lawrence M.L."/>
            <person name="Peterson D.G."/>
        </authorList>
    </citation>
    <scope>NUCLEOTIDE SEQUENCE [LARGE SCALE GENOMIC DNA]</scope>
    <source>
        <strain evidence="10">BAU-BD-2019</strain>
        <tissue evidence="9">Blood</tissue>
    </source>
</reference>
<feature type="compositionally biased region" description="Acidic residues" evidence="8">
    <location>
        <begin position="22"/>
        <end position="31"/>
    </location>
</feature>
<sequence length="473" mass="52634">MSSGQPSDNEEPEEPRTGLLRDEEEEDDSDEDKSSTRPSSPQAGRESVGMQGSSKLELAADGGTGSGCRVSSACDSLFSWICKREVRRGPYVDPARDHFRTMTRLYSSMSPATDSVNLSTQTHGAVFNLEYSPDGSVLTVACEQTEVLLFDPVSSRHIKTLVEAHEDCVNNIRFLDNRLFATCSDDTTIALWDLRKLNSKVCSLHGHASWVKNIEYDTHTRLLVTSGFDGNKFFHTRYLMRMRLTPDCSKMLISTSSGYLLILHDLDLTQSLEVGSYRILRARRAPLSTEGSSAGSRSGGSRLSPRNSLEVLTPEIPGERDRGNCITSLQLHPKGWATLLRCSSNMDDQEWTCVYEFQEGAPPRPPVSPRCSLRLTHYIEEANVGRGYIKELCFSPDGRLICSPYGYGVRLLAFDEHCAELADCMPVRTAMLREIRSIYSHSDVVLTSKFSPTHCQFASGCLSGRVALYQPHF</sequence>
<evidence type="ECO:0000256" key="6">
    <source>
        <dbReference type="ARBA" id="ARBA00030914"/>
    </source>
</evidence>
<evidence type="ECO:0000256" key="7">
    <source>
        <dbReference type="PROSITE-ProRule" id="PRU00221"/>
    </source>
</evidence>
<dbReference type="SUPFAM" id="SSF50978">
    <property type="entry name" value="WD40 repeat-like"/>
    <property type="match status" value="1"/>
</dbReference>
<dbReference type="Pfam" id="PF00400">
    <property type="entry name" value="WD40"/>
    <property type="match status" value="3"/>
</dbReference>
<keyword evidence="5" id="KW-0677">Repeat</keyword>
<dbReference type="Gene3D" id="2.130.10.10">
    <property type="entry name" value="YVTN repeat-like/Quinoprotein amine dehydrogenase"/>
    <property type="match status" value="2"/>
</dbReference>
<evidence type="ECO:0000256" key="5">
    <source>
        <dbReference type="ARBA" id="ARBA00022737"/>
    </source>
</evidence>
<dbReference type="InterPro" id="IPR036322">
    <property type="entry name" value="WD40_repeat_dom_sf"/>
</dbReference>
<evidence type="ECO:0000256" key="3">
    <source>
        <dbReference type="ARBA" id="ARBA00021765"/>
    </source>
</evidence>
<evidence type="ECO:0000313" key="10">
    <source>
        <dbReference type="Proteomes" id="UP000830375"/>
    </source>
</evidence>
<evidence type="ECO:0000256" key="2">
    <source>
        <dbReference type="ARBA" id="ARBA00005903"/>
    </source>
</evidence>
<evidence type="ECO:0000313" key="9">
    <source>
        <dbReference type="EMBL" id="KAI2657669.1"/>
    </source>
</evidence>
<organism evidence="9 10">
    <name type="scientific">Labeo rohita</name>
    <name type="common">Indian major carp</name>
    <name type="synonym">Cyprinus rohita</name>
    <dbReference type="NCBI Taxonomy" id="84645"/>
    <lineage>
        <taxon>Eukaryota</taxon>
        <taxon>Metazoa</taxon>
        <taxon>Chordata</taxon>
        <taxon>Craniata</taxon>
        <taxon>Vertebrata</taxon>
        <taxon>Euteleostomi</taxon>
        <taxon>Actinopterygii</taxon>
        <taxon>Neopterygii</taxon>
        <taxon>Teleostei</taxon>
        <taxon>Ostariophysi</taxon>
        <taxon>Cypriniformes</taxon>
        <taxon>Cyprinidae</taxon>
        <taxon>Labeoninae</taxon>
        <taxon>Labeonini</taxon>
        <taxon>Labeo</taxon>
    </lineage>
</organism>
<keyword evidence="10" id="KW-1185">Reference proteome</keyword>
<dbReference type="Proteomes" id="UP000830375">
    <property type="component" value="Unassembled WGS sequence"/>
</dbReference>
<feature type="repeat" description="WD" evidence="7">
    <location>
        <begin position="162"/>
        <end position="195"/>
    </location>
</feature>
<keyword evidence="4 7" id="KW-0853">WD repeat</keyword>
<name>A0ABQ8M447_LABRO</name>
<feature type="compositionally biased region" description="Low complexity" evidence="8">
    <location>
        <begin position="288"/>
        <end position="309"/>
    </location>
</feature>
<dbReference type="PANTHER" id="PTHR14588">
    <property type="entry name" value="DDB1- AND CUL4-ASSOCIATED FACTOR 10"/>
    <property type="match status" value="1"/>
</dbReference>
<dbReference type="PANTHER" id="PTHR14588:SF2">
    <property type="entry name" value="DDB1- AND CUL4-ASSOCIATED FACTOR 10"/>
    <property type="match status" value="1"/>
</dbReference>
<feature type="region of interest" description="Disordered" evidence="8">
    <location>
        <begin position="288"/>
        <end position="310"/>
    </location>
</feature>
<evidence type="ECO:0000256" key="1">
    <source>
        <dbReference type="ARBA" id="ARBA00002614"/>
    </source>
</evidence>
<accession>A0ABQ8M447</accession>
<dbReference type="PROSITE" id="PS50082">
    <property type="entry name" value="WD_REPEATS_2"/>
    <property type="match status" value="1"/>
</dbReference>
<gene>
    <name evidence="9" type="ORF">H4Q32_009043</name>
</gene>
<dbReference type="EMBL" id="JACTAM010000013">
    <property type="protein sequence ID" value="KAI2657669.1"/>
    <property type="molecule type" value="Genomic_DNA"/>
</dbReference>
<comment type="caution">
    <text evidence="9">The sequence shown here is derived from an EMBL/GenBank/DDBJ whole genome shotgun (WGS) entry which is preliminary data.</text>
</comment>
<dbReference type="PROSITE" id="PS50294">
    <property type="entry name" value="WD_REPEATS_REGION"/>
    <property type="match status" value="1"/>
</dbReference>
<evidence type="ECO:0000256" key="8">
    <source>
        <dbReference type="SAM" id="MobiDB-lite"/>
    </source>
</evidence>
<protein>
    <recommendedName>
        <fullName evidence="3">DDB1- and CUL4-associated factor 10</fullName>
    </recommendedName>
    <alternativeName>
        <fullName evidence="6">WD repeat-containing protein 32</fullName>
    </alternativeName>
</protein>
<evidence type="ECO:0000256" key="4">
    <source>
        <dbReference type="ARBA" id="ARBA00022574"/>
    </source>
</evidence>
<comment type="similarity">
    <text evidence="2">Belongs to the WD repeat DCAF10 family.</text>
</comment>
<feature type="region of interest" description="Disordered" evidence="8">
    <location>
        <begin position="1"/>
        <end position="52"/>
    </location>
</feature>
<dbReference type="InterPro" id="IPR015943">
    <property type="entry name" value="WD40/YVTN_repeat-like_dom_sf"/>
</dbReference>
<comment type="function">
    <text evidence="1">May function as a substrate receptor for CUL4-DDB1 E3 ubiquitin-protein ligase complex.</text>
</comment>
<dbReference type="SMART" id="SM00320">
    <property type="entry name" value="WD40"/>
    <property type="match status" value="4"/>
</dbReference>
<dbReference type="InterPro" id="IPR039085">
    <property type="entry name" value="DCA10"/>
</dbReference>
<dbReference type="InterPro" id="IPR001680">
    <property type="entry name" value="WD40_rpt"/>
</dbReference>